<reference evidence="2 3" key="1">
    <citation type="journal article" date="2014" name="Appl. Environ. Microbiol.">
        <title>Insights into the Microbial Degradation of Rubber and Gutta-Percha by Analysis of the Complete Genome of Nocardia nova SH22a.</title>
        <authorList>
            <person name="Luo Q."/>
            <person name="Hiessl S."/>
            <person name="Poehlein A."/>
            <person name="Daniel R."/>
            <person name="Steinbuchel A."/>
        </authorList>
    </citation>
    <scope>NUCLEOTIDE SEQUENCE [LARGE SCALE GENOMIC DNA]</scope>
    <source>
        <strain evidence="2">SH22a</strain>
    </source>
</reference>
<dbReference type="InterPro" id="IPR018875">
    <property type="entry name" value="Antirepressor_Ant_N"/>
</dbReference>
<proteinExistence type="predicted"/>
<dbReference type="PATRIC" id="fig|1415166.3.peg.7516"/>
<name>W5TRS3_9NOCA</name>
<dbReference type="EMBL" id="CP006850">
    <property type="protein sequence ID" value="AHH22080.1"/>
    <property type="molecule type" value="Genomic_DNA"/>
</dbReference>
<dbReference type="HOGENOM" id="CLU_096376_0_0_11"/>
<dbReference type="PRINTS" id="PR01994">
    <property type="entry name" value="ANTIREPRESSR"/>
</dbReference>
<evidence type="ECO:0000313" key="2">
    <source>
        <dbReference type="EMBL" id="AHH22080.1"/>
    </source>
</evidence>
<dbReference type="eggNOG" id="COG3645">
    <property type="taxonomic scope" value="Bacteria"/>
</dbReference>
<organism evidence="2 3">
    <name type="scientific">Nocardia nova SH22a</name>
    <dbReference type="NCBI Taxonomy" id="1415166"/>
    <lineage>
        <taxon>Bacteria</taxon>
        <taxon>Bacillati</taxon>
        <taxon>Actinomycetota</taxon>
        <taxon>Actinomycetes</taxon>
        <taxon>Mycobacteriales</taxon>
        <taxon>Nocardiaceae</taxon>
        <taxon>Nocardia</taxon>
    </lineage>
</organism>
<keyword evidence="3" id="KW-1185">Reference proteome</keyword>
<dbReference type="Pfam" id="PF10547">
    <property type="entry name" value="P22_AR_N"/>
    <property type="match status" value="1"/>
</dbReference>
<protein>
    <submittedName>
        <fullName evidence="2">Antirepressor protein ANT domain-containing protein</fullName>
    </submittedName>
</protein>
<evidence type="ECO:0000313" key="3">
    <source>
        <dbReference type="Proteomes" id="UP000019150"/>
    </source>
</evidence>
<sequence length="255" mass="27545">MTSKLVSIAVPGADRQIVATEIDGKPMVSVRHACEAIGIDYSTQIARLKRWSWATVGMSTTVGSDGKAREMAMIDRRTFTSWLTHIDANRVAEQARPIVEAFQAEAADALDAYFNEGGAINPKASEAQLDRIAQQAQAQAAVIRALQGIVDPKHLEAKGRIVLARALGEAPELDPASIPLYVSDFLKAKGMASDLIATKASGFGRRLKGLYTARHGEAPHADHQTLPNGTVRPVCAYVEADRPLFEEIYAAYYAA</sequence>
<dbReference type="Proteomes" id="UP000019150">
    <property type="component" value="Chromosome"/>
</dbReference>
<dbReference type="STRING" id="1415166.NONO_c73240"/>
<dbReference type="AlphaFoldDB" id="W5TRS3"/>
<feature type="domain" description="Antirepressor protein ant N-terminal" evidence="1">
    <location>
        <begin position="9"/>
        <end position="119"/>
    </location>
</feature>
<evidence type="ECO:0000259" key="1">
    <source>
        <dbReference type="Pfam" id="PF10547"/>
    </source>
</evidence>
<dbReference type="RefSeq" id="WP_025353356.1">
    <property type="nucleotide sequence ID" value="NZ_CP006850.1"/>
</dbReference>
<dbReference type="OrthoDB" id="4193033at2"/>
<gene>
    <name evidence="2" type="ORF">NONO_c73240</name>
</gene>
<accession>W5TRS3</accession>
<dbReference type="KEGG" id="nno:NONO_c73240"/>